<dbReference type="PANTHER" id="PTHR22642">
    <property type="entry name" value="IMIDAZOLONEPROPIONASE"/>
    <property type="match status" value="1"/>
</dbReference>
<dbReference type="OrthoDB" id="9767366at2"/>
<evidence type="ECO:0000313" key="2">
    <source>
        <dbReference type="EMBL" id="SHH22374.1"/>
    </source>
</evidence>
<feature type="domain" description="Amidohydrolase 3" evidence="1">
    <location>
        <begin position="35"/>
        <end position="421"/>
    </location>
</feature>
<keyword evidence="3" id="KW-1185">Reference proteome</keyword>
<protein>
    <recommendedName>
        <fullName evidence="1">Amidohydrolase 3 domain-containing protein</fullName>
    </recommendedName>
</protein>
<dbReference type="EMBL" id="FQXN01000001">
    <property type="protein sequence ID" value="SHH22374.1"/>
    <property type="molecule type" value="Genomic_DNA"/>
</dbReference>
<organism evidence="2 3">
    <name type="scientific">Thermosipho atlanticus DSM 15807</name>
    <dbReference type="NCBI Taxonomy" id="1123380"/>
    <lineage>
        <taxon>Bacteria</taxon>
        <taxon>Thermotogati</taxon>
        <taxon>Thermotogota</taxon>
        <taxon>Thermotogae</taxon>
        <taxon>Thermotogales</taxon>
        <taxon>Fervidobacteriaceae</taxon>
        <taxon>Thermosipho</taxon>
    </lineage>
</organism>
<dbReference type="PANTHER" id="PTHR22642:SF2">
    <property type="entry name" value="PROTEIN LONG AFTER FAR-RED 3"/>
    <property type="match status" value="1"/>
</dbReference>
<dbReference type="Proteomes" id="UP000242592">
    <property type="component" value="Unassembled WGS sequence"/>
</dbReference>
<evidence type="ECO:0000313" key="3">
    <source>
        <dbReference type="Proteomes" id="UP000242592"/>
    </source>
</evidence>
<dbReference type="Gene3D" id="3.10.310.70">
    <property type="match status" value="1"/>
</dbReference>
<accession>A0A1M5R7P8</accession>
<gene>
    <name evidence="2" type="ORF">SAMN02745199_0387</name>
</gene>
<dbReference type="SUPFAM" id="SSF51338">
    <property type="entry name" value="Composite domain of metallo-dependent hydrolases"/>
    <property type="match status" value="1"/>
</dbReference>
<reference evidence="3" key="1">
    <citation type="submission" date="2016-11" db="EMBL/GenBank/DDBJ databases">
        <authorList>
            <person name="Varghese N."/>
            <person name="Submissions S."/>
        </authorList>
    </citation>
    <scope>NUCLEOTIDE SEQUENCE [LARGE SCALE GENOMIC DNA]</scope>
    <source>
        <strain evidence="3">DSM 15807</strain>
    </source>
</reference>
<proteinExistence type="predicted"/>
<dbReference type="GO" id="GO:0016810">
    <property type="term" value="F:hydrolase activity, acting on carbon-nitrogen (but not peptide) bonds"/>
    <property type="evidence" value="ECO:0007669"/>
    <property type="project" value="InterPro"/>
</dbReference>
<name>A0A1M5R7P8_9BACT</name>
<dbReference type="InterPro" id="IPR013108">
    <property type="entry name" value="Amidohydro_3"/>
</dbReference>
<dbReference type="STRING" id="1123380.SAMN02745199_0387"/>
<sequence>MILKNAYIWHNGIFVRRDLYIKNGNFVAKLENPEREINLEGKYVFPGFSDSHAHVLGVGIKSLTLNLEDNDIEQVLHSNREIVIGRGWSELPSDVSKLNDLKKPVILIRRCGHVAWINKYAMSFLKCNDHFIYEEELEKIWKLLPEEFYVKAFERGQEEFLKKGITSVHSDDLHGVSFETLLRLLRESKLRIYEKLYTSEPWKYEYGTIGISKIFGIKVFADGSLGGKTAYLSKPYVNSANYGKFTLPENFKEIVKFANNNGLQVCVHTIGDEALTRVLELLGKNYGHRIIHAQIIKKSDFSKLQNFVFSIQPHFFIEDQKIINYIPKGNFLLYPFKQMFNNGIKIAFSSDAPVSPHDPRYVIEGALKIGFTLEESIKLYTEASGMIINENIGKLHPGFKADFVVYSDKSLTNIEAVYVNGEKVY</sequence>
<dbReference type="InterPro" id="IPR032466">
    <property type="entry name" value="Metal_Hydrolase"/>
</dbReference>
<evidence type="ECO:0000259" key="1">
    <source>
        <dbReference type="Pfam" id="PF07969"/>
    </source>
</evidence>
<dbReference type="Gene3D" id="2.30.40.10">
    <property type="entry name" value="Urease, subunit C, domain 1"/>
    <property type="match status" value="1"/>
</dbReference>
<dbReference type="AlphaFoldDB" id="A0A1M5R7P8"/>
<dbReference type="SUPFAM" id="SSF51556">
    <property type="entry name" value="Metallo-dependent hydrolases"/>
    <property type="match status" value="1"/>
</dbReference>
<dbReference type="InterPro" id="IPR011059">
    <property type="entry name" value="Metal-dep_hydrolase_composite"/>
</dbReference>
<dbReference type="RefSeq" id="WP_073071544.1">
    <property type="nucleotide sequence ID" value="NZ_FQXN01000001.1"/>
</dbReference>
<dbReference type="Pfam" id="PF07969">
    <property type="entry name" value="Amidohydro_3"/>
    <property type="match status" value="1"/>
</dbReference>
<dbReference type="Gene3D" id="3.20.20.140">
    <property type="entry name" value="Metal-dependent hydrolases"/>
    <property type="match status" value="1"/>
</dbReference>